<keyword evidence="5" id="KW-0547">Nucleotide-binding</keyword>
<dbReference type="PROSITE" id="PS51059">
    <property type="entry name" value="PARP_CATALYTIC"/>
    <property type="match status" value="1"/>
</dbReference>
<keyword evidence="12" id="KW-1185">Reference proteome</keyword>
<keyword evidence="6 9" id="KW-0520">NAD</keyword>
<dbReference type="InterPro" id="IPR006703">
    <property type="entry name" value="G_AIG1"/>
</dbReference>
<dbReference type="InterPro" id="IPR027417">
    <property type="entry name" value="P-loop_NTPase"/>
</dbReference>
<evidence type="ECO:0000256" key="5">
    <source>
        <dbReference type="ARBA" id="ARBA00022741"/>
    </source>
</evidence>
<dbReference type="Pfam" id="PF00644">
    <property type="entry name" value="PARP"/>
    <property type="match status" value="1"/>
</dbReference>
<dbReference type="GO" id="GO:1990404">
    <property type="term" value="F:NAD+-protein mono-ADP-ribosyltransferase activity"/>
    <property type="evidence" value="ECO:0007669"/>
    <property type="project" value="TreeGrafter"/>
</dbReference>
<evidence type="ECO:0000259" key="10">
    <source>
        <dbReference type="PROSITE" id="PS51059"/>
    </source>
</evidence>
<organism evidence="11 12">
    <name type="scientific">Anabas testudineus</name>
    <name type="common">Climbing perch</name>
    <name type="synonym">Anthias testudineus</name>
    <dbReference type="NCBI Taxonomy" id="64144"/>
    <lineage>
        <taxon>Eukaryota</taxon>
        <taxon>Metazoa</taxon>
        <taxon>Chordata</taxon>
        <taxon>Craniata</taxon>
        <taxon>Vertebrata</taxon>
        <taxon>Euteleostomi</taxon>
        <taxon>Actinopterygii</taxon>
        <taxon>Neopterygii</taxon>
        <taxon>Teleostei</taxon>
        <taxon>Neoteleostei</taxon>
        <taxon>Acanthomorphata</taxon>
        <taxon>Anabantaria</taxon>
        <taxon>Anabantiformes</taxon>
        <taxon>Anabantoidei</taxon>
        <taxon>Anabantidae</taxon>
        <taxon>Anabas</taxon>
    </lineage>
</organism>
<dbReference type="Pfam" id="PF04548">
    <property type="entry name" value="AIG1"/>
    <property type="match status" value="1"/>
</dbReference>
<evidence type="ECO:0000256" key="2">
    <source>
        <dbReference type="ARBA" id="ARBA00008535"/>
    </source>
</evidence>
<evidence type="ECO:0000256" key="4">
    <source>
        <dbReference type="ARBA" id="ARBA00022679"/>
    </source>
</evidence>
<reference evidence="11" key="3">
    <citation type="submission" date="2025-09" db="UniProtKB">
        <authorList>
            <consortium name="Ensembl"/>
        </authorList>
    </citation>
    <scope>IDENTIFICATION</scope>
</reference>
<dbReference type="Proteomes" id="UP000265040">
    <property type="component" value="Chromosome 9"/>
</dbReference>
<dbReference type="GO" id="GO:0010629">
    <property type="term" value="P:negative regulation of gene expression"/>
    <property type="evidence" value="ECO:0007669"/>
    <property type="project" value="TreeGrafter"/>
</dbReference>
<evidence type="ECO:0000256" key="3">
    <source>
        <dbReference type="ARBA" id="ARBA00022676"/>
    </source>
</evidence>
<evidence type="ECO:0000313" key="12">
    <source>
        <dbReference type="Proteomes" id="UP000265040"/>
    </source>
</evidence>
<dbReference type="AlphaFoldDB" id="A0A3Q1IID2"/>
<dbReference type="PANTHER" id="PTHR14453:SF106">
    <property type="entry name" value="POLY [ADP-RIBOSE] POLYMERASE"/>
    <property type="match status" value="1"/>
</dbReference>
<dbReference type="SUPFAM" id="SSF56399">
    <property type="entry name" value="ADP-ribosylation"/>
    <property type="match status" value="1"/>
</dbReference>
<evidence type="ECO:0000256" key="8">
    <source>
        <dbReference type="ARBA" id="ARBA00024347"/>
    </source>
</evidence>
<dbReference type="GO" id="GO:0005634">
    <property type="term" value="C:nucleus"/>
    <property type="evidence" value="ECO:0007669"/>
    <property type="project" value="UniProtKB-SubCell"/>
</dbReference>
<sequence>MATAAPDEHPLERSRSYEILPPDMSELRVVLLGNSWSMRREVGNIILRQTVFDKEPNCPQRISGTLENKEIIVINTQDLSFSNMDELTEFVKHCASQSDPGPHVFLLVLQPENLTEEHKQNLWRVLVNFSDRSFNHSMVLILPHRVESSFENYMENPALKDLIRKCRYRYLKQKNLDREELLTRMGQVVKENKGQNVYYELFEETTEDTTPTSTSPKQRKTKMKTFAADVGKFLTGSETSSEMQKCGLTPQQATKSVQVEILPPAVVKDDSAAVLPAHWDDMKDDLVRVFFLAPGSSEYHDVEKEFRGTGLKVNIIHIQRVQNVVLWQSYQLMKKGMEKKNKHKNNEKLLFHGTNSNAIDLINRHGFNRSYAGKYGALYGKGTHFAVDPIYAAQGYFKPDINGHKPMYLARVLVGDFTQGQPGIITPPSKDPENAADLYDSVTDNPTKPTQFIVFNDIQAYPEYLITFT</sequence>
<dbReference type="Ensembl" id="ENSATET00000017735.3">
    <property type="protein sequence ID" value="ENSATEP00000017443.1"/>
    <property type="gene ID" value="ENSATEG00000012144.3"/>
</dbReference>
<dbReference type="InterPro" id="IPR012317">
    <property type="entry name" value="Poly(ADP-ribose)pol_cat_dom"/>
</dbReference>
<dbReference type="Gene3D" id="3.40.50.300">
    <property type="entry name" value="P-loop containing nucleotide triphosphate hydrolases"/>
    <property type="match status" value="1"/>
</dbReference>
<keyword evidence="4 9" id="KW-0808">Transferase</keyword>
<name>A0A3Q1IID2_ANATE</name>
<comment type="subcellular location">
    <subcellularLocation>
        <location evidence="1">Nucleus</location>
    </subcellularLocation>
</comment>
<evidence type="ECO:0000256" key="1">
    <source>
        <dbReference type="ARBA" id="ARBA00004123"/>
    </source>
</evidence>
<dbReference type="GO" id="GO:0003714">
    <property type="term" value="F:transcription corepressor activity"/>
    <property type="evidence" value="ECO:0007669"/>
    <property type="project" value="TreeGrafter"/>
</dbReference>
<keyword evidence="7" id="KW-0539">Nucleus</keyword>
<dbReference type="RefSeq" id="XP_026198240.1">
    <property type="nucleotide sequence ID" value="XM_026342455.1"/>
</dbReference>
<dbReference type="Gene3D" id="3.90.228.10">
    <property type="match status" value="1"/>
</dbReference>
<proteinExistence type="inferred from homology"/>
<dbReference type="InParanoid" id="A0A3Q1IID2"/>
<evidence type="ECO:0000256" key="9">
    <source>
        <dbReference type="RuleBase" id="RU362114"/>
    </source>
</evidence>
<evidence type="ECO:0000256" key="7">
    <source>
        <dbReference type="ARBA" id="ARBA00023242"/>
    </source>
</evidence>
<accession>A0A3Q1IID2</accession>
<dbReference type="FunFam" id="3.90.228.10:FF:000008">
    <property type="entry name" value="Poly [ADP-ribose] polymerase"/>
    <property type="match status" value="1"/>
</dbReference>
<reference evidence="11" key="2">
    <citation type="submission" date="2025-08" db="UniProtKB">
        <authorList>
            <consortium name="Ensembl"/>
        </authorList>
    </citation>
    <scope>IDENTIFICATION</scope>
</reference>
<comment type="similarity">
    <text evidence="8">Belongs to the ARTD/PARP family.</text>
</comment>
<dbReference type="STRING" id="64144.ENSATEP00000017443"/>
<dbReference type="InterPro" id="IPR052056">
    <property type="entry name" value="Mono-ARTD/PARP"/>
</dbReference>
<dbReference type="EC" id="2.4.2.-" evidence="9"/>
<keyword evidence="3 9" id="KW-0328">Glycosyltransferase</keyword>
<dbReference type="GO" id="GO:0070212">
    <property type="term" value="P:protein poly-ADP-ribosylation"/>
    <property type="evidence" value="ECO:0007669"/>
    <property type="project" value="TreeGrafter"/>
</dbReference>
<reference evidence="11" key="1">
    <citation type="submission" date="2021-04" db="EMBL/GenBank/DDBJ databases">
        <authorList>
            <consortium name="Wellcome Sanger Institute Data Sharing"/>
        </authorList>
    </citation>
    <scope>NUCLEOTIDE SEQUENCE [LARGE SCALE GENOMIC DNA]</scope>
</reference>
<dbReference type="OrthoDB" id="6133115at2759"/>
<feature type="domain" description="PARP catalytic" evidence="10">
    <location>
        <begin position="275"/>
        <end position="469"/>
    </location>
</feature>
<comment type="similarity">
    <text evidence="2">Belongs to the TRAFAC class TrmE-Era-EngA-EngB-Septin-like GTPase superfamily. AIG1/Toc34/Toc159-like paraseptin GTPase family. IAN subfamily.</text>
</comment>
<evidence type="ECO:0000313" key="11">
    <source>
        <dbReference type="Ensembl" id="ENSATEP00000017443.1"/>
    </source>
</evidence>
<dbReference type="GO" id="GO:0005525">
    <property type="term" value="F:GTP binding"/>
    <property type="evidence" value="ECO:0007669"/>
    <property type="project" value="InterPro"/>
</dbReference>
<evidence type="ECO:0000256" key="6">
    <source>
        <dbReference type="ARBA" id="ARBA00023027"/>
    </source>
</evidence>
<dbReference type="GO" id="GO:0005737">
    <property type="term" value="C:cytoplasm"/>
    <property type="evidence" value="ECO:0007669"/>
    <property type="project" value="TreeGrafter"/>
</dbReference>
<dbReference type="CDD" id="cd01439">
    <property type="entry name" value="TCCD_inducible_PARP_like"/>
    <property type="match status" value="1"/>
</dbReference>
<dbReference type="GeneID" id="113150071"/>
<dbReference type="GO" id="GO:0003950">
    <property type="term" value="F:NAD+ poly-ADP-ribosyltransferase activity"/>
    <property type="evidence" value="ECO:0007669"/>
    <property type="project" value="UniProtKB-UniRule"/>
</dbReference>
<protein>
    <recommendedName>
        <fullName evidence="9">Poly [ADP-ribose] polymerase</fullName>
        <shortName evidence="9">PARP</shortName>
        <ecNumber evidence="9">2.4.2.-</ecNumber>
    </recommendedName>
</protein>
<dbReference type="PANTHER" id="PTHR14453">
    <property type="entry name" value="PARP/ZINC FINGER CCCH TYPE DOMAIN CONTAINING PROTEIN"/>
    <property type="match status" value="1"/>
</dbReference>
<dbReference type="GeneTree" id="ENSGT00940000165390"/>